<keyword evidence="2" id="KW-1185">Reference proteome</keyword>
<evidence type="ECO:0000313" key="1">
    <source>
        <dbReference type="EMBL" id="VTJ56131.1"/>
    </source>
</evidence>
<evidence type="ECO:0000313" key="2">
    <source>
        <dbReference type="Proteomes" id="UP000335636"/>
    </source>
</evidence>
<gene>
    <name evidence="1" type="ORF">MONAX_5E031151</name>
</gene>
<dbReference type="EMBL" id="CABDUW010000062">
    <property type="protein sequence ID" value="VTJ56131.1"/>
    <property type="molecule type" value="Genomic_DNA"/>
</dbReference>
<accession>A0A5E4AH81</accession>
<organism evidence="1 2">
    <name type="scientific">Marmota monax</name>
    <name type="common">Woodchuck</name>
    <dbReference type="NCBI Taxonomy" id="9995"/>
    <lineage>
        <taxon>Eukaryota</taxon>
        <taxon>Metazoa</taxon>
        <taxon>Chordata</taxon>
        <taxon>Craniata</taxon>
        <taxon>Vertebrata</taxon>
        <taxon>Euteleostomi</taxon>
        <taxon>Mammalia</taxon>
        <taxon>Eutheria</taxon>
        <taxon>Euarchontoglires</taxon>
        <taxon>Glires</taxon>
        <taxon>Rodentia</taxon>
        <taxon>Sciuromorpha</taxon>
        <taxon>Sciuridae</taxon>
        <taxon>Xerinae</taxon>
        <taxon>Marmotini</taxon>
        <taxon>Marmota</taxon>
    </lineage>
</organism>
<dbReference type="AlphaFoldDB" id="A0A5E4AH81"/>
<name>A0A5E4AH81_MARMO</name>
<dbReference type="Proteomes" id="UP000335636">
    <property type="component" value="Unassembled WGS sequence"/>
</dbReference>
<proteinExistence type="predicted"/>
<protein>
    <submittedName>
        <fullName evidence="1">Uncharacterized protein</fullName>
    </submittedName>
</protein>
<comment type="caution">
    <text evidence="1">The sequence shown here is derived from an EMBL/GenBank/DDBJ whole genome shotgun (WGS) entry which is preliminary data.</text>
</comment>
<feature type="non-terminal residue" evidence="1">
    <location>
        <position position="1"/>
    </location>
</feature>
<sequence length="86" mass="9998">YPSNFSLHSFKSSKRVLEVKMRRSFPDTVSPLVTLRTRILPPLVRFRPVRDSPVTQSTVSVPYRDGKHVYTGTTSSVYRRVLRPYE</sequence>
<reference evidence="1" key="1">
    <citation type="submission" date="2019-04" db="EMBL/GenBank/DDBJ databases">
        <authorList>
            <person name="Alioto T."/>
            <person name="Alioto T."/>
        </authorList>
    </citation>
    <scope>NUCLEOTIDE SEQUENCE [LARGE SCALE GENOMIC DNA]</scope>
</reference>